<evidence type="ECO:0000256" key="2">
    <source>
        <dbReference type="ARBA" id="ARBA00005011"/>
    </source>
</evidence>
<dbReference type="Pfam" id="PF00155">
    <property type="entry name" value="Aminotran_1_2"/>
    <property type="match status" value="1"/>
</dbReference>
<evidence type="ECO:0000256" key="7">
    <source>
        <dbReference type="ARBA" id="ARBA00022679"/>
    </source>
</evidence>
<sequence length="344" mass="38082">MDYFREPIKTMKGYVPGFQPQGSGWTKLNTNENPYPPSPQVLEAIERTARDRLAIYPDPVANAFREAAGERFGVPAEWVVAFNGSDEALAVLTRCCLGEDDLLVVPFPSYTLYHTLAEIQGCRFEERPFTEDWKLPAGFTTGAKLAFVPNPNAPSGTCLTPKELLTVADQAPCPFVVDEAYGDFADASCIGKIAECERLVVTRTLSKSYSLAGLRFGFAIAQPVVANTLLKVKDSYNCDALSIAAATAAIKDVAYFETYRDRVLATRTRLQRGLDELGFSTIPSNTNFVWAQRDGSVKPIFDALLERKILVRYMAFPGYGEGLRVSVGRDDQIDHLLEELRRIV</sequence>
<reference evidence="13 14" key="1">
    <citation type="submission" date="2019-02" db="EMBL/GenBank/DDBJ databases">
        <title>Deep-cultivation of Planctomycetes and their phenomic and genomic characterization uncovers novel biology.</title>
        <authorList>
            <person name="Wiegand S."/>
            <person name="Jogler M."/>
            <person name="Boedeker C."/>
            <person name="Pinto D."/>
            <person name="Vollmers J."/>
            <person name="Rivas-Marin E."/>
            <person name="Kohn T."/>
            <person name="Peeters S.H."/>
            <person name="Heuer A."/>
            <person name="Rast P."/>
            <person name="Oberbeckmann S."/>
            <person name="Bunk B."/>
            <person name="Jeske O."/>
            <person name="Meyerdierks A."/>
            <person name="Storesund J.E."/>
            <person name="Kallscheuer N."/>
            <person name="Luecker S."/>
            <person name="Lage O.M."/>
            <person name="Pohl T."/>
            <person name="Merkel B.J."/>
            <person name="Hornburger P."/>
            <person name="Mueller R.-W."/>
            <person name="Bruemmer F."/>
            <person name="Labrenz M."/>
            <person name="Spormann A.M."/>
            <person name="Op den Camp H."/>
            <person name="Overmann J."/>
            <person name="Amann R."/>
            <person name="Jetten M.S.M."/>
            <person name="Mascher T."/>
            <person name="Medema M.H."/>
            <person name="Devos D.P."/>
            <person name="Kaster A.-K."/>
            <person name="Ovreas L."/>
            <person name="Rohde M."/>
            <person name="Galperin M.Y."/>
            <person name="Jogler C."/>
        </authorList>
    </citation>
    <scope>NUCLEOTIDE SEQUENCE [LARGE SCALE GENOMIC DNA]</scope>
    <source>
        <strain evidence="13 14">Pan216</strain>
    </source>
</reference>
<dbReference type="KEGG" id="knv:Pan216_52200"/>
<keyword evidence="14" id="KW-1185">Reference proteome</keyword>
<dbReference type="AlphaFoldDB" id="A0A518BBH0"/>
<dbReference type="GO" id="GO:0000105">
    <property type="term" value="P:L-histidine biosynthetic process"/>
    <property type="evidence" value="ECO:0007669"/>
    <property type="project" value="UniProtKB-UniRule"/>
</dbReference>
<dbReference type="SUPFAM" id="SSF53383">
    <property type="entry name" value="PLP-dependent transferases"/>
    <property type="match status" value="1"/>
</dbReference>
<evidence type="ECO:0000256" key="10">
    <source>
        <dbReference type="ARBA" id="ARBA00047481"/>
    </source>
</evidence>
<keyword evidence="9 11" id="KW-0368">Histidine biosynthesis</keyword>
<evidence type="ECO:0000256" key="3">
    <source>
        <dbReference type="ARBA" id="ARBA00007970"/>
    </source>
</evidence>
<comment type="similarity">
    <text evidence="3 11">Belongs to the class-II pyridoxal-phosphate-dependent aminotransferase family. Histidinol-phosphate aminotransferase subfamily.</text>
</comment>
<dbReference type="EC" id="2.6.1.9" evidence="11"/>
<dbReference type="HAMAP" id="MF_01023">
    <property type="entry name" value="HisC_aminotrans_2"/>
    <property type="match status" value="1"/>
</dbReference>
<dbReference type="Proteomes" id="UP000317093">
    <property type="component" value="Chromosome"/>
</dbReference>
<feature type="domain" description="Aminotransferase class I/classII large" evidence="12">
    <location>
        <begin position="25"/>
        <end position="340"/>
    </location>
</feature>
<evidence type="ECO:0000256" key="5">
    <source>
        <dbReference type="ARBA" id="ARBA00022576"/>
    </source>
</evidence>
<evidence type="ECO:0000313" key="13">
    <source>
        <dbReference type="EMBL" id="QDU64330.1"/>
    </source>
</evidence>
<evidence type="ECO:0000259" key="12">
    <source>
        <dbReference type="Pfam" id="PF00155"/>
    </source>
</evidence>
<organism evidence="13 14">
    <name type="scientific">Kolteria novifilia</name>
    <dbReference type="NCBI Taxonomy" id="2527975"/>
    <lineage>
        <taxon>Bacteria</taxon>
        <taxon>Pseudomonadati</taxon>
        <taxon>Planctomycetota</taxon>
        <taxon>Planctomycetia</taxon>
        <taxon>Kolteriales</taxon>
        <taxon>Kolteriaceae</taxon>
        <taxon>Kolteria</taxon>
    </lineage>
</organism>
<dbReference type="GO" id="GO:0030170">
    <property type="term" value="F:pyridoxal phosphate binding"/>
    <property type="evidence" value="ECO:0007669"/>
    <property type="project" value="InterPro"/>
</dbReference>
<dbReference type="InterPro" id="IPR015424">
    <property type="entry name" value="PyrdxlP-dep_Trfase"/>
</dbReference>
<dbReference type="GO" id="GO:0004400">
    <property type="term" value="F:histidinol-phosphate transaminase activity"/>
    <property type="evidence" value="ECO:0007669"/>
    <property type="project" value="UniProtKB-UniRule"/>
</dbReference>
<keyword evidence="7 11" id="KW-0808">Transferase</keyword>
<protein>
    <recommendedName>
        <fullName evidence="11">Histidinol-phosphate aminotransferase</fullName>
        <ecNumber evidence="11">2.6.1.9</ecNumber>
    </recommendedName>
    <alternativeName>
        <fullName evidence="11">Imidazole acetol-phosphate transaminase</fullName>
    </alternativeName>
</protein>
<keyword evidence="8 11" id="KW-0663">Pyridoxal phosphate</keyword>
<evidence type="ECO:0000313" key="14">
    <source>
        <dbReference type="Proteomes" id="UP000317093"/>
    </source>
</evidence>
<dbReference type="InterPro" id="IPR001917">
    <property type="entry name" value="Aminotrans_II_pyridoxalP_BS"/>
</dbReference>
<dbReference type="Gene3D" id="3.40.640.10">
    <property type="entry name" value="Type I PLP-dependent aspartate aminotransferase-like (Major domain)"/>
    <property type="match status" value="1"/>
</dbReference>
<evidence type="ECO:0000256" key="8">
    <source>
        <dbReference type="ARBA" id="ARBA00022898"/>
    </source>
</evidence>
<dbReference type="NCBIfam" id="TIGR01141">
    <property type="entry name" value="hisC"/>
    <property type="match status" value="1"/>
</dbReference>
<dbReference type="InterPro" id="IPR050106">
    <property type="entry name" value="HistidinolP_aminotransfase"/>
</dbReference>
<comment type="cofactor">
    <cofactor evidence="1 11">
        <name>pyridoxal 5'-phosphate</name>
        <dbReference type="ChEBI" id="CHEBI:597326"/>
    </cofactor>
</comment>
<evidence type="ECO:0000256" key="6">
    <source>
        <dbReference type="ARBA" id="ARBA00022605"/>
    </source>
</evidence>
<comment type="subunit">
    <text evidence="4 11">Homodimer.</text>
</comment>
<evidence type="ECO:0000256" key="4">
    <source>
        <dbReference type="ARBA" id="ARBA00011738"/>
    </source>
</evidence>
<dbReference type="EMBL" id="CP036279">
    <property type="protein sequence ID" value="QDU64330.1"/>
    <property type="molecule type" value="Genomic_DNA"/>
</dbReference>
<dbReference type="CDD" id="cd00609">
    <property type="entry name" value="AAT_like"/>
    <property type="match status" value="1"/>
</dbReference>
<feature type="modified residue" description="N6-(pyridoxal phosphate)lysine" evidence="11">
    <location>
        <position position="207"/>
    </location>
</feature>
<comment type="pathway">
    <text evidence="2 11">Amino-acid biosynthesis; L-histidine biosynthesis; L-histidine from 5-phospho-alpha-D-ribose 1-diphosphate: step 7/9.</text>
</comment>
<dbReference type="UniPathway" id="UPA00031">
    <property type="reaction ID" value="UER00012"/>
</dbReference>
<dbReference type="OrthoDB" id="9813612at2"/>
<accession>A0A518BBH0</accession>
<keyword evidence="5 11" id="KW-0032">Aminotransferase</keyword>
<evidence type="ECO:0000256" key="11">
    <source>
        <dbReference type="HAMAP-Rule" id="MF_01023"/>
    </source>
</evidence>
<dbReference type="PROSITE" id="PS00599">
    <property type="entry name" value="AA_TRANSFER_CLASS_2"/>
    <property type="match status" value="1"/>
</dbReference>
<gene>
    <name evidence="11 13" type="primary">hisC</name>
    <name evidence="13" type="ORF">Pan216_52200</name>
</gene>
<dbReference type="RefSeq" id="WP_145262462.1">
    <property type="nucleotide sequence ID" value="NZ_CP036279.1"/>
</dbReference>
<comment type="catalytic activity">
    <reaction evidence="10 11">
        <text>L-histidinol phosphate + 2-oxoglutarate = 3-(imidazol-4-yl)-2-oxopropyl phosphate + L-glutamate</text>
        <dbReference type="Rhea" id="RHEA:23744"/>
        <dbReference type="ChEBI" id="CHEBI:16810"/>
        <dbReference type="ChEBI" id="CHEBI:29985"/>
        <dbReference type="ChEBI" id="CHEBI:57766"/>
        <dbReference type="ChEBI" id="CHEBI:57980"/>
        <dbReference type="EC" id="2.6.1.9"/>
    </reaction>
</comment>
<dbReference type="InterPro" id="IPR015422">
    <property type="entry name" value="PyrdxlP-dep_Trfase_small"/>
</dbReference>
<evidence type="ECO:0000256" key="1">
    <source>
        <dbReference type="ARBA" id="ARBA00001933"/>
    </source>
</evidence>
<name>A0A518BBH0_9BACT</name>
<dbReference type="InterPro" id="IPR015421">
    <property type="entry name" value="PyrdxlP-dep_Trfase_major"/>
</dbReference>
<dbReference type="PANTHER" id="PTHR43643">
    <property type="entry name" value="HISTIDINOL-PHOSPHATE AMINOTRANSFERASE 2"/>
    <property type="match status" value="1"/>
</dbReference>
<proteinExistence type="inferred from homology"/>
<dbReference type="InterPro" id="IPR005861">
    <property type="entry name" value="HisP_aminotrans"/>
</dbReference>
<dbReference type="InterPro" id="IPR004839">
    <property type="entry name" value="Aminotransferase_I/II_large"/>
</dbReference>
<dbReference type="PANTHER" id="PTHR43643:SF6">
    <property type="entry name" value="HISTIDINOL-PHOSPHATE AMINOTRANSFERASE"/>
    <property type="match status" value="1"/>
</dbReference>
<evidence type="ECO:0000256" key="9">
    <source>
        <dbReference type="ARBA" id="ARBA00023102"/>
    </source>
</evidence>
<keyword evidence="6 11" id="KW-0028">Amino-acid biosynthesis</keyword>
<dbReference type="Gene3D" id="3.90.1150.10">
    <property type="entry name" value="Aspartate Aminotransferase, domain 1"/>
    <property type="match status" value="1"/>
</dbReference>